<evidence type="ECO:0000313" key="2">
    <source>
        <dbReference type="Proteomes" id="UP001163046"/>
    </source>
</evidence>
<name>A0A9X0CDR4_9CNID</name>
<dbReference type="Proteomes" id="UP001163046">
    <property type="component" value="Unassembled WGS sequence"/>
</dbReference>
<gene>
    <name evidence="1" type="ORF">OS493_036109</name>
</gene>
<protein>
    <submittedName>
        <fullName evidence="1">Uncharacterized protein</fullName>
    </submittedName>
</protein>
<sequence>MVSSGVFHIVNFLDWYTDCWEIKGFLCPRVLMWQLGKPFPVLRMKTSLDSILTKKTNRLCNVD</sequence>
<comment type="caution">
    <text evidence="1">The sequence shown here is derived from an EMBL/GenBank/DDBJ whole genome shotgun (WGS) entry which is preliminary data.</text>
</comment>
<proteinExistence type="predicted"/>
<evidence type="ECO:0000313" key="1">
    <source>
        <dbReference type="EMBL" id="KAJ7319466.1"/>
    </source>
</evidence>
<accession>A0A9X0CDR4</accession>
<dbReference type="AlphaFoldDB" id="A0A9X0CDR4"/>
<organism evidence="1 2">
    <name type="scientific">Desmophyllum pertusum</name>
    <dbReference type="NCBI Taxonomy" id="174260"/>
    <lineage>
        <taxon>Eukaryota</taxon>
        <taxon>Metazoa</taxon>
        <taxon>Cnidaria</taxon>
        <taxon>Anthozoa</taxon>
        <taxon>Hexacorallia</taxon>
        <taxon>Scleractinia</taxon>
        <taxon>Caryophylliina</taxon>
        <taxon>Caryophylliidae</taxon>
        <taxon>Desmophyllum</taxon>
    </lineage>
</organism>
<reference evidence="1" key="1">
    <citation type="submission" date="2023-01" db="EMBL/GenBank/DDBJ databases">
        <title>Genome assembly of the deep-sea coral Lophelia pertusa.</title>
        <authorList>
            <person name="Herrera S."/>
            <person name="Cordes E."/>
        </authorList>
    </citation>
    <scope>NUCLEOTIDE SEQUENCE</scope>
    <source>
        <strain evidence="1">USNM1676648</strain>
        <tissue evidence="1">Polyp</tissue>
    </source>
</reference>
<dbReference type="EMBL" id="MU827835">
    <property type="protein sequence ID" value="KAJ7319466.1"/>
    <property type="molecule type" value="Genomic_DNA"/>
</dbReference>
<keyword evidence="2" id="KW-1185">Reference proteome</keyword>